<dbReference type="EMBL" id="LXQA010357273">
    <property type="protein sequence ID" value="MCI46420.1"/>
    <property type="molecule type" value="Genomic_DNA"/>
</dbReference>
<feature type="non-terminal residue" evidence="1">
    <location>
        <position position="1"/>
    </location>
</feature>
<keyword evidence="2" id="KW-1185">Reference proteome</keyword>
<evidence type="ECO:0000313" key="1">
    <source>
        <dbReference type="EMBL" id="MCI46420.1"/>
    </source>
</evidence>
<accession>A0A392SEQ2</accession>
<organism evidence="1 2">
    <name type="scientific">Trifolium medium</name>
    <dbReference type="NCBI Taxonomy" id="97028"/>
    <lineage>
        <taxon>Eukaryota</taxon>
        <taxon>Viridiplantae</taxon>
        <taxon>Streptophyta</taxon>
        <taxon>Embryophyta</taxon>
        <taxon>Tracheophyta</taxon>
        <taxon>Spermatophyta</taxon>
        <taxon>Magnoliopsida</taxon>
        <taxon>eudicotyledons</taxon>
        <taxon>Gunneridae</taxon>
        <taxon>Pentapetalae</taxon>
        <taxon>rosids</taxon>
        <taxon>fabids</taxon>
        <taxon>Fabales</taxon>
        <taxon>Fabaceae</taxon>
        <taxon>Papilionoideae</taxon>
        <taxon>50 kb inversion clade</taxon>
        <taxon>NPAAA clade</taxon>
        <taxon>Hologalegina</taxon>
        <taxon>IRL clade</taxon>
        <taxon>Trifolieae</taxon>
        <taxon>Trifolium</taxon>
    </lineage>
</organism>
<name>A0A392SEQ2_9FABA</name>
<protein>
    <submittedName>
        <fullName evidence="1">Uncharacterized protein</fullName>
    </submittedName>
</protein>
<dbReference type="Proteomes" id="UP000265520">
    <property type="component" value="Unassembled WGS sequence"/>
</dbReference>
<sequence length="44" mass="4424">KISFSSLVPIPAPGAILACLKKPVPGFGAGRAHPLRQAQASLTG</sequence>
<proteinExistence type="predicted"/>
<evidence type="ECO:0000313" key="2">
    <source>
        <dbReference type="Proteomes" id="UP000265520"/>
    </source>
</evidence>
<reference evidence="1 2" key="1">
    <citation type="journal article" date="2018" name="Front. Plant Sci.">
        <title>Red Clover (Trifolium pratense) and Zigzag Clover (T. medium) - A Picture of Genomic Similarities and Differences.</title>
        <authorList>
            <person name="Dluhosova J."/>
            <person name="Istvanek J."/>
            <person name="Nedelnik J."/>
            <person name="Repkova J."/>
        </authorList>
    </citation>
    <scope>NUCLEOTIDE SEQUENCE [LARGE SCALE GENOMIC DNA]</scope>
    <source>
        <strain evidence="2">cv. 10/8</strain>
        <tissue evidence="1">Leaf</tissue>
    </source>
</reference>
<dbReference type="AlphaFoldDB" id="A0A392SEQ2"/>
<comment type="caution">
    <text evidence="1">The sequence shown here is derived from an EMBL/GenBank/DDBJ whole genome shotgun (WGS) entry which is preliminary data.</text>
</comment>